<evidence type="ECO:0000313" key="3">
    <source>
        <dbReference type="Proteomes" id="UP000321353"/>
    </source>
</evidence>
<feature type="region of interest" description="Disordered" evidence="1">
    <location>
        <begin position="143"/>
        <end position="171"/>
    </location>
</feature>
<protein>
    <submittedName>
        <fullName evidence="2">Uncharacterized protein</fullName>
    </submittedName>
</protein>
<dbReference type="KEGG" id="smam:Mal15_64360"/>
<dbReference type="RefSeq" id="WP_147871307.1">
    <property type="nucleotide sequence ID" value="NZ_CP036264.1"/>
</dbReference>
<gene>
    <name evidence="2" type="ORF">Mal15_64360</name>
</gene>
<sequence length="171" mass="18968">MQKFIDRRGRVWIVDIDNTTLRRVKTLTDVRLLDAIDGDLINRLATDPLLLGDVLFAICKPQADQQDVDDEAFAEGLAGDAIDEACKAVVDALVAYFPESRRRLLRKAAEKQRMIETRGLEAIERRLDDPTLVDSIVSDLEQKLGVPMSNGSSSNSPELSESTQDRSPSAN</sequence>
<name>A0A5B9MLX2_9BACT</name>
<accession>A0A5B9MLX2</accession>
<feature type="compositionally biased region" description="Low complexity" evidence="1">
    <location>
        <begin position="149"/>
        <end position="162"/>
    </location>
</feature>
<evidence type="ECO:0000256" key="1">
    <source>
        <dbReference type="SAM" id="MobiDB-lite"/>
    </source>
</evidence>
<dbReference type="Proteomes" id="UP000321353">
    <property type="component" value="Chromosome"/>
</dbReference>
<reference evidence="2 3" key="1">
    <citation type="submission" date="2019-02" db="EMBL/GenBank/DDBJ databases">
        <title>Planctomycetal bacteria perform biofilm scaping via a novel small molecule.</title>
        <authorList>
            <person name="Jeske O."/>
            <person name="Boedeker C."/>
            <person name="Wiegand S."/>
            <person name="Breitling P."/>
            <person name="Kallscheuer N."/>
            <person name="Jogler M."/>
            <person name="Rohde M."/>
            <person name="Petersen J."/>
            <person name="Medema M.H."/>
            <person name="Surup F."/>
            <person name="Jogler C."/>
        </authorList>
    </citation>
    <scope>NUCLEOTIDE SEQUENCE [LARGE SCALE GENOMIC DNA]</scope>
    <source>
        <strain evidence="2 3">Mal15</strain>
    </source>
</reference>
<evidence type="ECO:0000313" key="2">
    <source>
        <dbReference type="EMBL" id="QEG02349.1"/>
    </source>
</evidence>
<proteinExistence type="predicted"/>
<keyword evidence="3" id="KW-1185">Reference proteome</keyword>
<dbReference type="AlphaFoldDB" id="A0A5B9MLX2"/>
<dbReference type="EMBL" id="CP036264">
    <property type="protein sequence ID" value="QEG02349.1"/>
    <property type="molecule type" value="Genomic_DNA"/>
</dbReference>
<organism evidence="2 3">
    <name type="scientific">Stieleria maiorica</name>
    <dbReference type="NCBI Taxonomy" id="2795974"/>
    <lineage>
        <taxon>Bacteria</taxon>
        <taxon>Pseudomonadati</taxon>
        <taxon>Planctomycetota</taxon>
        <taxon>Planctomycetia</taxon>
        <taxon>Pirellulales</taxon>
        <taxon>Pirellulaceae</taxon>
        <taxon>Stieleria</taxon>
    </lineage>
</organism>